<protein>
    <submittedName>
        <fullName evidence="1">Uncharacterized protein</fullName>
    </submittedName>
</protein>
<proteinExistence type="predicted"/>
<gene>
    <name evidence="1" type="ORF">S01H1_62016</name>
</gene>
<reference evidence="1" key="1">
    <citation type="journal article" date="2014" name="Front. Microbiol.">
        <title>High frequency of phylogenetically diverse reductive dehalogenase-homologous genes in deep subseafloor sedimentary metagenomes.</title>
        <authorList>
            <person name="Kawai M."/>
            <person name="Futagami T."/>
            <person name="Toyoda A."/>
            <person name="Takaki Y."/>
            <person name="Nishi S."/>
            <person name="Hori S."/>
            <person name="Arai W."/>
            <person name="Tsubouchi T."/>
            <person name="Morono Y."/>
            <person name="Uchiyama I."/>
            <person name="Ito T."/>
            <person name="Fujiyama A."/>
            <person name="Inagaki F."/>
            <person name="Takami H."/>
        </authorList>
    </citation>
    <scope>NUCLEOTIDE SEQUENCE</scope>
    <source>
        <strain evidence="1">Expedition CK06-06</strain>
    </source>
</reference>
<dbReference type="AlphaFoldDB" id="X0XTK9"/>
<organism evidence="1">
    <name type="scientific">marine sediment metagenome</name>
    <dbReference type="NCBI Taxonomy" id="412755"/>
    <lineage>
        <taxon>unclassified sequences</taxon>
        <taxon>metagenomes</taxon>
        <taxon>ecological metagenomes</taxon>
    </lineage>
</organism>
<comment type="caution">
    <text evidence="1">The sequence shown here is derived from an EMBL/GenBank/DDBJ whole genome shotgun (WGS) entry which is preliminary data.</text>
</comment>
<sequence>NNISEIAVVEWPYSTKFQAVGVENVVDKRIYVAKMNIYTFKLKNTATLKSKTYELNIKRIPARDDLVMFNTSVEWDTIYDTTYVAAVETVIVKMDTVPKEIVNTQVKIGSQLSGDYQSYIQVDIPGGTSYLAYWIGVGQEANEGLQSMTDGLPEAAVLMDIVNPVAAFALNLIPKLFTSSKGQQVDYYFIANYQNLANFLAEQPFYMIKKGEEVITDYAKLDTPLQRTIYLGLCNSHGRLSDRLVTVNIVAVK</sequence>
<evidence type="ECO:0000313" key="1">
    <source>
        <dbReference type="EMBL" id="GAG38657.1"/>
    </source>
</evidence>
<accession>X0XTK9</accession>
<dbReference type="EMBL" id="BARS01040706">
    <property type="protein sequence ID" value="GAG38657.1"/>
    <property type="molecule type" value="Genomic_DNA"/>
</dbReference>
<feature type="non-terminal residue" evidence="1">
    <location>
        <position position="253"/>
    </location>
</feature>
<name>X0XTK9_9ZZZZ</name>
<feature type="non-terminal residue" evidence="1">
    <location>
        <position position="1"/>
    </location>
</feature>